<dbReference type="Pfam" id="PF00588">
    <property type="entry name" value="SpoU_methylase"/>
    <property type="match status" value="1"/>
</dbReference>
<protein>
    <recommendedName>
        <fullName evidence="9">tRNA (guanosine(18)-2'-O)-methyltransferase TARBP1</fullName>
        <ecNumber evidence="8">2.1.1.34</ecNumber>
    </recommendedName>
    <alternativeName>
        <fullName evidence="10">TAR RNA-binding protein 1</fullName>
    </alternativeName>
</protein>
<dbReference type="OrthoDB" id="241340at2759"/>
<comment type="catalytic activity">
    <reaction evidence="6">
        <text>guanosine(18) in tRNA + S-adenosyl-L-methionine = 2'-O-methylguanosine(18) in tRNA + S-adenosyl-L-homocysteine + H(+)</text>
        <dbReference type="Rhea" id="RHEA:20077"/>
        <dbReference type="Rhea" id="RHEA-COMP:10190"/>
        <dbReference type="Rhea" id="RHEA-COMP:10192"/>
        <dbReference type="ChEBI" id="CHEBI:15378"/>
        <dbReference type="ChEBI" id="CHEBI:57856"/>
        <dbReference type="ChEBI" id="CHEBI:59789"/>
        <dbReference type="ChEBI" id="CHEBI:74269"/>
        <dbReference type="ChEBI" id="CHEBI:74445"/>
        <dbReference type="EC" id="2.1.1.34"/>
    </reaction>
    <physiologicalReaction direction="left-to-right" evidence="6">
        <dbReference type="Rhea" id="RHEA:20078"/>
    </physiologicalReaction>
</comment>
<dbReference type="OMA" id="AGLIRTC"/>
<evidence type="ECO:0000313" key="13">
    <source>
        <dbReference type="EMBL" id="KYQ93556.1"/>
    </source>
</evidence>
<dbReference type="GO" id="GO:0003723">
    <property type="term" value="F:RNA binding"/>
    <property type="evidence" value="ECO:0007669"/>
    <property type="project" value="UniProtKB-KW"/>
</dbReference>
<dbReference type="CDD" id="cd18091">
    <property type="entry name" value="SpoU-like_TRM3-like"/>
    <property type="match status" value="1"/>
</dbReference>
<evidence type="ECO:0000256" key="4">
    <source>
        <dbReference type="ARBA" id="ARBA00022884"/>
    </source>
</evidence>
<keyword evidence="5" id="KW-0007">Acetylation</keyword>
<evidence type="ECO:0000256" key="8">
    <source>
        <dbReference type="ARBA" id="ARBA00093594"/>
    </source>
</evidence>
<dbReference type="InterPro" id="IPR045330">
    <property type="entry name" value="TRM3/TARBP1"/>
</dbReference>
<evidence type="ECO:0000256" key="7">
    <source>
        <dbReference type="ARBA" id="ARBA00093361"/>
    </source>
</evidence>
<evidence type="ECO:0000256" key="3">
    <source>
        <dbReference type="ARBA" id="ARBA00022691"/>
    </source>
</evidence>
<comment type="function">
    <text evidence="7">S-adenosyl-L-methionine-dependent 2'-O-ribose methyltransferase that catalyzes the formation of 2'-O-methylguanosine at position 18 (Gm18) in a subset of tRNA. Selectively mediates Gm18 methylation of tRNAGln-TTG/CTG and tRNASer-TGA/GCT. Gm18 modification can enhance the stability of modified tRNAs.</text>
</comment>
<dbReference type="InterPro" id="IPR029028">
    <property type="entry name" value="Alpha/beta_knot_MTases"/>
</dbReference>
<name>A0A151ZHV6_TIELA</name>
<keyword evidence="1 13" id="KW-0489">Methyltransferase</keyword>
<dbReference type="Gene3D" id="3.40.1280.10">
    <property type="match status" value="1"/>
</dbReference>
<dbReference type="InterPro" id="IPR029026">
    <property type="entry name" value="tRNA_m1G_MTases_N"/>
</dbReference>
<sequence length="1524" mass="178184">MQNHINIEFLYKIYESQNNNESSNNKQSFISSLFLLVENFNANEILLEIKRYIKDNNENVDFIIFLITLVVSILNHNNQQDKELEKKEIIREIILEIISADRLEQLNSKYLTPLSTSISQIQQTLMDTEIYRQLVLLLNNNIQSQQQSEHNNQSIKYSFTIFSNLLASEKQADQYQFYSLLVPVLIENQSNQTNQYQRQQSFNLLIRILNSTMNQSTITNLSEWLELLWLKIKGPADFLDKLKLLFYFSPCYFYLISNNSSSKTTSNILERDEFWQILYRSLIDKDSLPRKQGIYLLKQIIVLLGNLTDKSWKSLFPEQWEQKQWSLFLSLFEAFDETKSHLFLPVWLQLNNLQLSGQSLNVDKINKPSSRFFWISILYQRGFQHVNVLIRRRVIRDCLLNLDLSKEILTIPFHQFMLPLLKSMDSLEIVQDIERQQLLNWDVLNGFFLNIIKTFSSDQKRLDQFMMDIHMLLSNQDQIKEQRCLKLLLNICLSCSKEYQIKSEQKLFEIFKQILHSHPRAGSTLNTEISLIVLQLMLKIRLDTKFGADQWFVLISKLLSIFPVQWIQDHFIEINEWLQPVKSSFYNRLSEYLVGNNLTFEKGIDSEFYECISRILLFLSEDEVSTLLLKNNDPLNSLQSQLLLQCHVVKEFKLHSKNIPTAEYYEQVLNGVKIVEYLKSTIINSANYTIDIISTNEEIENFTQDYRSIELIIQLLQHVTNDHLLKDFTIHLLDTLQQSVTTGLNIKQQAIILQCLYQLSHKQTLLELIYLKFSIILSTQAKYQFNSTTSVILPKFIQYKWLLIESIISNNNSNPIDNNTLTEILQQCLETTDNITGEKSLTPIFNCMKLVVTSTTTPVLDNETLSMVFKQCYLSFSDSKKKPHTLISSFVNLLFNKEFFRLPSAIPLIKEYLKRVLSDLGESVKISATLLSHCCHIWSMNPDTLFTFKKEIIDLCLLTNEDRSANQISTTTTTTDDNNTIYNSHGYIIRLFVADLKNEHLNLQQQTIKNSDSNGPFIENLLLEMLKMSQEDPELSKREYSQHSRTNKMKCKLWRTCCSLLYNIQFTEKNRQFYLETTEKMWKSLDQKNHGNVRYLIQLFIINVLLKAPTAQSIIEDQQLVKRMEQFNIDYQISASLIIITANYLQYLLNNHSTDKLYHLLIQQLFNKIIPWTTDFHHAVRTTAQLSIYAILSKKYSILDEFNNNSLLQSIYLYLENNKIQKRLREKQTLFIPNDDPHKKIFSMNILSSASNTVSTLEEDEEQNTTQQDDQDEFNLNIDESIIPMSLLEISKRLIKDFQSNFQQNQSTNQNSDLHQQPPLLTTENEETLLDFQRRITPWQWINKLDEQNQILEQQHQQQKNSQNGGKRQSMIVVGSLIENTPNLAGLIRTCEIFNIEQVAIPNLKLLSDPQFQRVSVSAEKLIPVIEVTRQNMLSFVELKKKQGYTILGVEQTSQSQNLASFKFPEKSLLILGQEQHGIPAEYLKIVDQCIEIPQLGQIRSLNVHVSASILVWEYTQQQLLKNK</sequence>
<keyword evidence="14" id="KW-1185">Reference proteome</keyword>
<feature type="compositionally biased region" description="Acidic residues" evidence="11">
    <location>
        <begin position="1257"/>
        <end position="1273"/>
    </location>
</feature>
<evidence type="ECO:0000256" key="1">
    <source>
        <dbReference type="ARBA" id="ARBA00022603"/>
    </source>
</evidence>
<dbReference type="FunFam" id="3.40.1280.10:FF:000010">
    <property type="entry name" value="probable methyltransferase TARBP1"/>
    <property type="match status" value="1"/>
</dbReference>
<dbReference type="PANTHER" id="PTHR12029:SF49">
    <property type="entry name" value="TRNA_RRNA METHYLTRANSFERASE SPOU FAMILY PROTEIN"/>
    <property type="match status" value="1"/>
</dbReference>
<dbReference type="EMBL" id="LODT01000025">
    <property type="protein sequence ID" value="KYQ93556.1"/>
    <property type="molecule type" value="Genomic_DNA"/>
</dbReference>
<dbReference type="InParanoid" id="A0A151ZHV6"/>
<gene>
    <name evidence="13" type="ORF">DLAC_04926</name>
</gene>
<dbReference type="EC" id="2.1.1.34" evidence="8"/>
<evidence type="ECO:0000259" key="12">
    <source>
        <dbReference type="Pfam" id="PF00588"/>
    </source>
</evidence>
<dbReference type="InterPro" id="IPR044748">
    <property type="entry name" value="Trm3/TARBP1_C"/>
</dbReference>
<evidence type="ECO:0000256" key="10">
    <source>
        <dbReference type="ARBA" id="ARBA00093656"/>
    </source>
</evidence>
<evidence type="ECO:0000313" key="14">
    <source>
        <dbReference type="Proteomes" id="UP000076078"/>
    </source>
</evidence>
<dbReference type="PANTHER" id="PTHR12029">
    <property type="entry name" value="RNA METHYLTRANSFERASE"/>
    <property type="match status" value="1"/>
</dbReference>
<dbReference type="STRING" id="361077.A0A151ZHV6"/>
<dbReference type="GO" id="GO:0030488">
    <property type="term" value="P:tRNA methylation"/>
    <property type="evidence" value="ECO:0007669"/>
    <property type="project" value="InterPro"/>
</dbReference>
<feature type="domain" description="tRNA/rRNA methyltransferase SpoU type" evidence="12">
    <location>
        <begin position="1371"/>
        <end position="1512"/>
    </location>
</feature>
<dbReference type="Proteomes" id="UP000076078">
    <property type="component" value="Unassembled WGS sequence"/>
</dbReference>
<keyword evidence="4" id="KW-0694">RNA-binding</keyword>
<dbReference type="GO" id="GO:0141100">
    <property type="term" value="F:tRNA (guanine(18)-2'-O)-methyltransferase activity"/>
    <property type="evidence" value="ECO:0007669"/>
    <property type="project" value="UniProtKB-EC"/>
</dbReference>
<keyword evidence="2 13" id="KW-0808">Transferase</keyword>
<evidence type="ECO:0000256" key="2">
    <source>
        <dbReference type="ARBA" id="ARBA00022679"/>
    </source>
</evidence>
<dbReference type="SUPFAM" id="SSF75217">
    <property type="entry name" value="alpha/beta knot"/>
    <property type="match status" value="1"/>
</dbReference>
<evidence type="ECO:0000256" key="6">
    <source>
        <dbReference type="ARBA" id="ARBA00093266"/>
    </source>
</evidence>
<dbReference type="InterPro" id="IPR001537">
    <property type="entry name" value="SpoU_MeTrfase"/>
</dbReference>
<evidence type="ECO:0000256" key="5">
    <source>
        <dbReference type="ARBA" id="ARBA00022990"/>
    </source>
</evidence>
<feature type="region of interest" description="Disordered" evidence="11">
    <location>
        <begin position="1253"/>
        <end position="1274"/>
    </location>
</feature>
<reference evidence="13 14" key="1">
    <citation type="submission" date="2015-12" db="EMBL/GenBank/DDBJ databases">
        <title>Dictyostelia acquired genes for synthesis and detection of signals that induce cell-type specialization by lateral gene transfer from prokaryotes.</title>
        <authorList>
            <person name="Gloeckner G."/>
            <person name="Schaap P."/>
        </authorList>
    </citation>
    <scope>NUCLEOTIDE SEQUENCE [LARGE SCALE GENOMIC DNA]</scope>
    <source>
        <strain evidence="13 14">TK</strain>
    </source>
</reference>
<comment type="caution">
    <text evidence="13">The sequence shown here is derived from an EMBL/GenBank/DDBJ whole genome shotgun (WGS) entry which is preliminary data.</text>
</comment>
<proteinExistence type="predicted"/>
<organism evidence="13 14">
    <name type="scientific">Tieghemostelium lacteum</name>
    <name type="common">Slime mold</name>
    <name type="synonym">Dictyostelium lacteum</name>
    <dbReference type="NCBI Taxonomy" id="361077"/>
    <lineage>
        <taxon>Eukaryota</taxon>
        <taxon>Amoebozoa</taxon>
        <taxon>Evosea</taxon>
        <taxon>Eumycetozoa</taxon>
        <taxon>Dictyostelia</taxon>
        <taxon>Dictyosteliales</taxon>
        <taxon>Raperosteliaceae</taxon>
        <taxon>Tieghemostelium</taxon>
    </lineage>
</organism>
<evidence type="ECO:0000256" key="9">
    <source>
        <dbReference type="ARBA" id="ARBA00093636"/>
    </source>
</evidence>
<evidence type="ECO:0000256" key="11">
    <source>
        <dbReference type="SAM" id="MobiDB-lite"/>
    </source>
</evidence>
<keyword evidence="3" id="KW-0949">S-adenosyl-L-methionine</keyword>
<accession>A0A151ZHV6</accession>